<proteinExistence type="predicted"/>
<feature type="compositionally biased region" description="Polar residues" evidence="1">
    <location>
        <begin position="1"/>
        <end position="18"/>
    </location>
</feature>
<evidence type="ECO:0000313" key="2">
    <source>
        <dbReference type="Ensembl" id="ENSSCAP00000009146.1"/>
    </source>
</evidence>
<dbReference type="PANTHER" id="PTHR46918">
    <property type="entry name" value="SYNAPTONEMAL COMPLEX PROTEIN 1"/>
    <property type="match status" value="1"/>
</dbReference>
<dbReference type="OMA" id="YMIKTPP"/>
<name>A0A8C9MWC0_SERCA</name>
<evidence type="ECO:0000256" key="1">
    <source>
        <dbReference type="SAM" id="MobiDB-lite"/>
    </source>
</evidence>
<dbReference type="GO" id="GO:0003690">
    <property type="term" value="F:double-stranded DNA binding"/>
    <property type="evidence" value="ECO:0007669"/>
    <property type="project" value="TreeGrafter"/>
</dbReference>
<dbReference type="GO" id="GO:0000801">
    <property type="term" value="C:central element"/>
    <property type="evidence" value="ECO:0007669"/>
    <property type="project" value="TreeGrafter"/>
</dbReference>
<sequence>MLLNKMQSGRSRNLPSEQSSRKKQRVLLQLDSQSDSSEHADLLSIVSEEEMFKNLYKDYPQASQFHSAAPKKTPAPSSEKSPGSALKLKTARRMREAGWTALSKTDRKRKIKDVVKFFA</sequence>
<reference evidence="2" key="1">
    <citation type="submission" date="2025-08" db="UniProtKB">
        <authorList>
            <consortium name="Ensembl"/>
        </authorList>
    </citation>
    <scope>IDENTIFICATION</scope>
</reference>
<keyword evidence="3" id="KW-1185">Reference proteome</keyword>
<evidence type="ECO:0000313" key="3">
    <source>
        <dbReference type="Proteomes" id="UP000694409"/>
    </source>
</evidence>
<dbReference type="Proteomes" id="UP000694409">
    <property type="component" value="Unassembled WGS sequence"/>
</dbReference>
<dbReference type="Ensembl" id="ENSSCAT00000010318.1">
    <property type="protein sequence ID" value="ENSSCAP00000009146.1"/>
    <property type="gene ID" value="ENSSCAG00000006980.1"/>
</dbReference>
<dbReference type="GeneTree" id="ENSGT00390000003368"/>
<organism evidence="2 3">
    <name type="scientific">Serinus canaria</name>
    <name type="common">Island canary</name>
    <name type="synonym">Fringilla canaria</name>
    <dbReference type="NCBI Taxonomy" id="9135"/>
    <lineage>
        <taxon>Eukaryota</taxon>
        <taxon>Metazoa</taxon>
        <taxon>Chordata</taxon>
        <taxon>Craniata</taxon>
        <taxon>Vertebrata</taxon>
        <taxon>Euteleostomi</taxon>
        <taxon>Archelosauria</taxon>
        <taxon>Archosauria</taxon>
        <taxon>Dinosauria</taxon>
        <taxon>Saurischia</taxon>
        <taxon>Theropoda</taxon>
        <taxon>Coelurosauria</taxon>
        <taxon>Aves</taxon>
        <taxon>Neognathae</taxon>
        <taxon>Neoaves</taxon>
        <taxon>Telluraves</taxon>
        <taxon>Australaves</taxon>
        <taxon>Passeriformes</taxon>
        <taxon>Passeroidea</taxon>
        <taxon>Fringillidae</taxon>
        <taxon>Carduelinae</taxon>
        <taxon>Serinus</taxon>
    </lineage>
</organism>
<dbReference type="InterPro" id="IPR008827">
    <property type="entry name" value="SYCP1"/>
</dbReference>
<dbReference type="GO" id="GO:0051026">
    <property type="term" value="P:chiasma assembly"/>
    <property type="evidence" value="ECO:0007669"/>
    <property type="project" value="TreeGrafter"/>
</dbReference>
<dbReference type="AlphaFoldDB" id="A0A8C9MWC0"/>
<feature type="region of interest" description="Disordered" evidence="1">
    <location>
        <begin position="63"/>
        <end position="87"/>
    </location>
</feature>
<dbReference type="GO" id="GO:0000711">
    <property type="term" value="P:meiotic DNA repair synthesis"/>
    <property type="evidence" value="ECO:0007669"/>
    <property type="project" value="TreeGrafter"/>
</dbReference>
<protein>
    <submittedName>
        <fullName evidence="2">Uncharacterized protein</fullName>
    </submittedName>
</protein>
<dbReference type="GO" id="GO:0001673">
    <property type="term" value="C:male germ cell nucleus"/>
    <property type="evidence" value="ECO:0007669"/>
    <property type="project" value="TreeGrafter"/>
</dbReference>
<reference evidence="2" key="2">
    <citation type="submission" date="2025-09" db="UniProtKB">
        <authorList>
            <consortium name="Ensembl"/>
        </authorList>
    </citation>
    <scope>IDENTIFICATION</scope>
</reference>
<dbReference type="GO" id="GO:0051878">
    <property type="term" value="P:lateral element assembly"/>
    <property type="evidence" value="ECO:0007669"/>
    <property type="project" value="TreeGrafter"/>
</dbReference>
<accession>A0A8C9MWC0</accession>
<dbReference type="GO" id="GO:0000802">
    <property type="term" value="C:transverse filament"/>
    <property type="evidence" value="ECO:0007669"/>
    <property type="project" value="TreeGrafter"/>
</dbReference>
<feature type="region of interest" description="Disordered" evidence="1">
    <location>
        <begin position="1"/>
        <end position="38"/>
    </location>
</feature>
<dbReference type="PANTHER" id="PTHR46918:SF1">
    <property type="entry name" value="SYNAPTONEMAL COMPLEX PROTEIN 1"/>
    <property type="match status" value="1"/>
</dbReference>